<name>C1E3T2_MICCC</name>
<comment type="similarity">
    <text evidence="1">Belongs to the SOS response-associated peptidase family.</text>
</comment>
<keyword evidence="2" id="KW-0645">Protease</keyword>
<dbReference type="InterPro" id="IPR036590">
    <property type="entry name" value="SRAP-like"/>
</dbReference>
<dbReference type="Gene3D" id="3.90.1680.10">
    <property type="entry name" value="SOS response associated peptidase-like"/>
    <property type="match status" value="1"/>
</dbReference>
<proteinExistence type="inferred from homology"/>
<feature type="compositionally biased region" description="Basic and acidic residues" evidence="8">
    <location>
        <begin position="237"/>
        <end position="246"/>
    </location>
</feature>
<dbReference type="GO" id="GO:0003697">
    <property type="term" value="F:single-stranded DNA binding"/>
    <property type="evidence" value="ECO:0007669"/>
    <property type="project" value="InterPro"/>
</dbReference>
<evidence type="ECO:0000256" key="8">
    <source>
        <dbReference type="SAM" id="MobiDB-lite"/>
    </source>
</evidence>
<dbReference type="OrthoDB" id="2111841at2759"/>
<dbReference type="Pfam" id="PF02586">
    <property type="entry name" value="SRAP"/>
    <property type="match status" value="1"/>
</dbReference>
<dbReference type="SUPFAM" id="SSF143081">
    <property type="entry name" value="BB1717-like"/>
    <property type="match status" value="1"/>
</dbReference>
<evidence type="ECO:0000256" key="4">
    <source>
        <dbReference type="ARBA" id="ARBA00022801"/>
    </source>
</evidence>
<keyword evidence="4" id="KW-0378">Hydrolase</keyword>
<gene>
    <name evidence="9" type="ORF">MICPUN_57794</name>
</gene>
<protein>
    <recommendedName>
        <fullName evidence="11">Abasic site processing protein</fullName>
    </recommendedName>
</protein>
<dbReference type="GO" id="GO:0006508">
    <property type="term" value="P:proteolysis"/>
    <property type="evidence" value="ECO:0007669"/>
    <property type="project" value="UniProtKB-KW"/>
</dbReference>
<dbReference type="GeneID" id="8242636"/>
<dbReference type="GO" id="GO:0008233">
    <property type="term" value="F:peptidase activity"/>
    <property type="evidence" value="ECO:0007669"/>
    <property type="project" value="UniProtKB-KW"/>
</dbReference>
<evidence type="ECO:0000256" key="5">
    <source>
        <dbReference type="ARBA" id="ARBA00023124"/>
    </source>
</evidence>
<dbReference type="InParanoid" id="C1E3T2"/>
<organism evidence="9 10">
    <name type="scientific">Micromonas commoda (strain RCC299 / NOUM17 / CCMP2709)</name>
    <name type="common">Picoplanktonic green alga</name>
    <dbReference type="NCBI Taxonomy" id="296587"/>
    <lineage>
        <taxon>Eukaryota</taxon>
        <taxon>Viridiplantae</taxon>
        <taxon>Chlorophyta</taxon>
        <taxon>Mamiellophyceae</taxon>
        <taxon>Mamiellales</taxon>
        <taxon>Mamiellaceae</taxon>
        <taxon>Micromonas</taxon>
    </lineage>
</organism>
<sequence>MCGRVRSTLGADQVAAASGGAAWKNPDQYEPRYNASPGASLAVIRRAESGESTSDRVVETMRFGLVPSFTDPGAKVDFYRMFNARSETIAEKGVFSRLLQRRRGVVLINGFYEWAAERAGSSQVKQPYYLHLEGKGGGSEGDVLRCAALYDRWKGAAGGELVTVTIITVEASEPLRWLHDRMPAVLRTDADVAVWLEGSDDRPSSALRPYGEADMKWYPVTTRINRGDFEDPSCCERTRRAAEKDTGSVAKNGRVRRHPR</sequence>
<evidence type="ECO:0000256" key="3">
    <source>
        <dbReference type="ARBA" id="ARBA00022763"/>
    </source>
</evidence>
<evidence type="ECO:0000313" key="10">
    <source>
        <dbReference type="Proteomes" id="UP000002009"/>
    </source>
</evidence>
<reference evidence="9 10" key="1">
    <citation type="journal article" date="2009" name="Science">
        <title>Green evolution and dynamic adaptations revealed by genomes of the marine picoeukaryotes Micromonas.</title>
        <authorList>
            <person name="Worden A.Z."/>
            <person name="Lee J.H."/>
            <person name="Mock T."/>
            <person name="Rouze P."/>
            <person name="Simmons M.P."/>
            <person name="Aerts A.L."/>
            <person name="Allen A.E."/>
            <person name="Cuvelier M.L."/>
            <person name="Derelle E."/>
            <person name="Everett M.V."/>
            <person name="Foulon E."/>
            <person name="Grimwood J."/>
            <person name="Gundlach H."/>
            <person name="Henrissat B."/>
            <person name="Napoli C."/>
            <person name="McDonald S.M."/>
            <person name="Parker M.S."/>
            <person name="Rombauts S."/>
            <person name="Salamov A."/>
            <person name="Von Dassow P."/>
            <person name="Badger J.H."/>
            <person name="Coutinho P.M."/>
            <person name="Demir E."/>
            <person name="Dubchak I."/>
            <person name="Gentemann C."/>
            <person name="Eikrem W."/>
            <person name="Gready J.E."/>
            <person name="John U."/>
            <person name="Lanier W."/>
            <person name="Lindquist E.A."/>
            <person name="Lucas S."/>
            <person name="Mayer K.F."/>
            <person name="Moreau H."/>
            <person name="Not F."/>
            <person name="Otillar R."/>
            <person name="Panaud O."/>
            <person name="Pangilinan J."/>
            <person name="Paulsen I."/>
            <person name="Piegu B."/>
            <person name="Poliakov A."/>
            <person name="Robbens S."/>
            <person name="Schmutz J."/>
            <person name="Toulza E."/>
            <person name="Wyss T."/>
            <person name="Zelensky A."/>
            <person name="Zhou K."/>
            <person name="Armbrust E.V."/>
            <person name="Bhattacharya D."/>
            <person name="Goodenough U.W."/>
            <person name="Van de Peer Y."/>
            <person name="Grigoriev I.V."/>
        </authorList>
    </citation>
    <scope>NUCLEOTIDE SEQUENCE [LARGE SCALE GENOMIC DNA]</scope>
    <source>
        <strain evidence="10">RCC299 / NOUM17</strain>
    </source>
</reference>
<dbReference type="eggNOG" id="KOG2618">
    <property type="taxonomic scope" value="Eukaryota"/>
</dbReference>
<dbReference type="STRING" id="296587.C1E3T2"/>
<dbReference type="AlphaFoldDB" id="C1E3T2"/>
<keyword evidence="3" id="KW-0227">DNA damage</keyword>
<dbReference type="RefSeq" id="XP_002501732.1">
    <property type="nucleotide sequence ID" value="XM_002501686.1"/>
</dbReference>
<evidence type="ECO:0000313" key="9">
    <source>
        <dbReference type="EMBL" id="ACO62990.1"/>
    </source>
</evidence>
<evidence type="ECO:0000256" key="1">
    <source>
        <dbReference type="ARBA" id="ARBA00008136"/>
    </source>
</evidence>
<evidence type="ECO:0008006" key="11">
    <source>
        <dbReference type="Google" id="ProtNLM"/>
    </source>
</evidence>
<dbReference type="GO" id="GO:0106300">
    <property type="term" value="P:protein-DNA covalent cross-linking repair"/>
    <property type="evidence" value="ECO:0007669"/>
    <property type="project" value="InterPro"/>
</dbReference>
<accession>C1E3T2</accession>
<dbReference type="EMBL" id="CP001325">
    <property type="protein sequence ID" value="ACO62990.1"/>
    <property type="molecule type" value="Genomic_DNA"/>
</dbReference>
<evidence type="ECO:0000256" key="7">
    <source>
        <dbReference type="ARBA" id="ARBA00023239"/>
    </source>
</evidence>
<keyword evidence="10" id="KW-1185">Reference proteome</keyword>
<evidence type="ECO:0000256" key="2">
    <source>
        <dbReference type="ARBA" id="ARBA00022670"/>
    </source>
</evidence>
<feature type="region of interest" description="Disordered" evidence="8">
    <location>
        <begin position="237"/>
        <end position="260"/>
    </location>
</feature>
<keyword evidence="6" id="KW-0238">DNA-binding</keyword>
<dbReference type="OMA" id="FEWINPE"/>
<dbReference type="KEGG" id="mis:MICPUN_57794"/>
<dbReference type="Proteomes" id="UP000002009">
    <property type="component" value="Chromosome 4"/>
</dbReference>
<keyword evidence="5" id="KW-0190">Covalent protein-DNA linkage</keyword>
<evidence type="ECO:0000256" key="6">
    <source>
        <dbReference type="ARBA" id="ARBA00023125"/>
    </source>
</evidence>
<dbReference type="PANTHER" id="PTHR13604">
    <property type="entry name" value="DC12-RELATED"/>
    <property type="match status" value="1"/>
</dbReference>
<dbReference type="PANTHER" id="PTHR13604:SF0">
    <property type="entry name" value="ABASIC SITE PROCESSING PROTEIN HMCES"/>
    <property type="match status" value="1"/>
</dbReference>
<keyword evidence="7" id="KW-0456">Lyase</keyword>
<dbReference type="GO" id="GO:0016829">
    <property type="term" value="F:lyase activity"/>
    <property type="evidence" value="ECO:0007669"/>
    <property type="project" value="UniProtKB-KW"/>
</dbReference>
<dbReference type="InterPro" id="IPR003738">
    <property type="entry name" value="SRAP"/>
</dbReference>